<dbReference type="InterPro" id="IPR016193">
    <property type="entry name" value="Cytidine_deaminase-like"/>
</dbReference>
<evidence type="ECO:0000256" key="4">
    <source>
        <dbReference type="SAM" id="MobiDB-lite"/>
    </source>
</evidence>
<protein>
    <recommendedName>
        <fullName evidence="3">Sulfur carrier protein FdhD</fullName>
    </recommendedName>
</protein>
<dbReference type="PANTHER" id="PTHR30592:SF1">
    <property type="entry name" value="SULFUR CARRIER PROTEIN FDHD"/>
    <property type="match status" value="1"/>
</dbReference>
<proteinExistence type="inferred from homology"/>
<evidence type="ECO:0000256" key="1">
    <source>
        <dbReference type="ARBA" id="ARBA00022490"/>
    </source>
</evidence>
<keyword evidence="6" id="KW-1185">Reference proteome</keyword>
<feature type="compositionally biased region" description="Gly residues" evidence="4">
    <location>
        <begin position="109"/>
        <end position="120"/>
    </location>
</feature>
<dbReference type="GO" id="GO:0006777">
    <property type="term" value="P:Mo-molybdopterin cofactor biosynthetic process"/>
    <property type="evidence" value="ECO:0007669"/>
    <property type="project" value="UniProtKB-UniRule"/>
</dbReference>
<sequence>MGRVTERRRVVRIRNGVVSTRPDTLVAEEPLEIRLNGKPLAITMRTPGDDFALAAGFLVSEGVLGRADELATIAYCAGAVAELASEPGELPDEGLDGPSGRHLHALPGGRLGGPPGGEGNAPGDDRTSGDGRAGGEGAVGDGGAGATGSRRNEGVGGWSGGAGAAAGSGAYPIVSTNGLEDSAARRTAGARNLANTYNIVDVRLAPGVPVPDISLERNVYTTSSCGLCGKASLDAVRTIARWPVGDPASPVTLTLDTLAALPDRLRAAQRVFDRTGGLHAAALFTAEGELVDVREDVGRHNAVDKLIGRALQEGRLPLSSSVLLVSGRASFELAQKAVMAGIPVLAAVSAPSSLAVDMAEETGLTLVGFLRGANMNVYAGAERIVWEE</sequence>
<dbReference type="Pfam" id="PF02634">
    <property type="entry name" value="FdhD-NarQ"/>
    <property type="match status" value="2"/>
</dbReference>
<dbReference type="HAMAP" id="MF_00187">
    <property type="entry name" value="FdhD"/>
    <property type="match status" value="1"/>
</dbReference>
<accession>A0A7W9QBQ6</accession>
<evidence type="ECO:0000313" key="5">
    <source>
        <dbReference type="EMBL" id="MBB5937328.1"/>
    </source>
</evidence>
<comment type="function">
    <text evidence="3">Required for formate dehydrogenase (FDH) activity. Acts as a sulfur carrier protein that transfers sulfur from IscS to the molybdenum cofactor prior to its insertion into FDH.</text>
</comment>
<keyword evidence="1 3" id="KW-0963">Cytoplasm</keyword>
<dbReference type="PANTHER" id="PTHR30592">
    <property type="entry name" value="FORMATE DEHYDROGENASE"/>
    <property type="match status" value="1"/>
</dbReference>
<dbReference type="AlphaFoldDB" id="A0A7W9QBQ6"/>
<dbReference type="GO" id="GO:0005737">
    <property type="term" value="C:cytoplasm"/>
    <property type="evidence" value="ECO:0007669"/>
    <property type="project" value="UniProtKB-SubCell"/>
</dbReference>
<dbReference type="SUPFAM" id="SSF53927">
    <property type="entry name" value="Cytidine deaminase-like"/>
    <property type="match status" value="2"/>
</dbReference>
<reference evidence="5 6" key="1">
    <citation type="submission" date="2020-08" db="EMBL/GenBank/DDBJ databases">
        <title>Genomic Encyclopedia of Type Strains, Phase III (KMG-III): the genomes of soil and plant-associated and newly described type strains.</title>
        <authorList>
            <person name="Whitman W."/>
        </authorList>
    </citation>
    <scope>NUCLEOTIDE SEQUENCE [LARGE SCALE GENOMIC DNA]</scope>
    <source>
        <strain evidence="5 6">CECT 8305</strain>
    </source>
</reference>
<comment type="subcellular location">
    <subcellularLocation>
        <location evidence="3">Cytoplasm</location>
    </subcellularLocation>
</comment>
<dbReference type="GO" id="GO:0016783">
    <property type="term" value="F:sulfurtransferase activity"/>
    <property type="evidence" value="ECO:0007669"/>
    <property type="project" value="InterPro"/>
</dbReference>
<evidence type="ECO:0000256" key="2">
    <source>
        <dbReference type="ARBA" id="ARBA00023150"/>
    </source>
</evidence>
<comment type="similarity">
    <text evidence="3">Belongs to the FdhD family.</text>
</comment>
<name>A0A7W9QBQ6_9ACTN</name>
<dbReference type="Gene3D" id="3.40.140.10">
    <property type="entry name" value="Cytidine Deaminase, domain 2"/>
    <property type="match status" value="1"/>
</dbReference>
<gene>
    <name evidence="3" type="primary">fdhD</name>
    <name evidence="5" type="ORF">FHS42_004407</name>
</gene>
<dbReference type="EMBL" id="JACHJL010000011">
    <property type="protein sequence ID" value="MBB5937328.1"/>
    <property type="molecule type" value="Genomic_DNA"/>
</dbReference>
<evidence type="ECO:0000256" key="3">
    <source>
        <dbReference type="HAMAP-Rule" id="MF_00187"/>
    </source>
</evidence>
<evidence type="ECO:0000313" key="6">
    <source>
        <dbReference type="Proteomes" id="UP000588098"/>
    </source>
</evidence>
<comment type="caution">
    <text evidence="5">The sequence shown here is derived from an EMBL/GenBank/DDBJ whole genome shotgun (WGS) entry which is preliminary data.</text>
</comment>
<keyword evidence="2 3" id="KW-0501">Molybdenum cofactor biosynthesis</keyword>
<feature type="region of interest" description="Disordered" evidence="4">
    <location>
        <begin position="87"/>
        <end position="159"/>
    </location>
</feature>
<comment type="caution">
    <text evidence="3">Lacks conserved residue(s) required for the propagation of feature annotation.</text>
</comment>
<dbReference type="GO" id="GO:0097163">
    <property type="term" value="F:sulfur carrier activity"/>
    <property type="evidence" value="ECO:0007669"/>
    <property type="project" value="UniProtKB-UniRule"/>
</dbReference>
<feature type="active site" description="Cysteine persulfide intermediate" evidence="3">
    <location>
        <position position="225"/>
    </location>
</feature>
<dbReference type="Gene3D" id="3.10.20.10">
    <property type="match status" value="1"/>
</dbReference>
<dbReference type="Proteomes" id="UP000588098">
    <property type="component" value="Unassembled WGS sequence"/>
</dbReference>
<dbReference type="NCBIfam" id="NF001943">
    <property type="entry name" value="PRK00724.1-2"/>
    <property type="match status" value="1"/>
</dbReference>
<organism evidence="5 6">
    <name type="scientific">Streptomyces zagrosensis</name>
    <dbReference type="NCBI Taxonomy" id="1042984"/>
    <lineage>
        <taxon>Bacteria</taxon>
        <taxon>Bacillati</taxon>
        <taxon>Actinomycetota</taxon>
        <taxon>Actinomycetes</taxon>
        <taxon>Kitasatosporales</taxon>
        <taxon>Streptomycetaceae</taxon>
        <taxon>Streptomyces</taxon>
    </lineage>
</organism>
<dbReference type="NCBIfam" id="TIGR00129">
    <property type="entry name" value="fdhD_narQ"/>
    <property type="match status" value="1"/>
</dbReference>
<dbReference type="InterPro" id="IPR003786">
    <property type="entry name" value="FdhD"/>
</dbReference>
<feature type="compositionally biased region" description="Gly residues" evidence="4">
    <location>
        <begin position="131"/>
        <end position="146"/>
    </location>
</feature>